<dbReference type="AlphaFoldDB" id="A0ABD3TLN7"/>
<dbReference type="CDD" id="cd00042">
    <property type="entry name" value="CY"/>
    <property type="match status" value="2"/>
</dbReference>
<feature type="chain" id="PRO_5044807013" description="Cystatin domain-containing protein" evidence="4">
    <location>
        <begin position="16"/>
        <end position="242"/>
    </location>
</feature>
<dbReference type="Proteomes" id="UP001634394">
    <property type="component" value="Unassembled WGS sequence"/>
</dbReference>
<dbReference type="PANTHER" id="PTHR46186">
    <property type="entry name" value="CYSTATIN"/>
    <property type="match status" value="1"/>
</dbReference>
<dbReference type="EMBL" id="JBJQND010000018">
    <property type="protein sequence ID" value="KAL3837223.1"/>
    <property type="molecule type" value="Genomic_DNA"/>
</dbReference>
<organism evidence="6 7">
    <name type="scientific">Sinanodonta woodiana</name>
    <name type="common">Chinese pond mussel</name>
    <name type="synonym">Anodonta woodiana</name>
    <dbReference type="NCBI Taxonomy" id="1069815"/>
    <lineage>
        <taxon>Eukaryota</taxon>
        <taxon>Metazoa</taxon>
        <taxon>Spiralia</taxon>
        <taxon>Lophotrochozoa</taxon>
        <taxon>Mollusca</taxon>
        <taxon>Bivalvia</taxon>
        <taxon>Autobranchia</taxon>
        <taxon>Heteroconchia</taxon>
        <taxon>Palaeoheterodonta</taxon>
        <taxon>Unionida</taxon>
        <taxon>Unionoidea</taxon>
        <taxon>Unionidae</taxon>
        <taxon>Unioninae</taxon>
        <taxon>Sinanodonta</taxon>
    </lineage>
</organism>
<dbReference type="SMART" id="SM00043">
    <property type="entry name" value="CY"/>
    <property type="match status" value="2"/>
</dbReference>
<comment type="similarity">
    <text evidence="1">Belongs to the cystatin family.</text>
</comment>
<dbReference type="InterPro" id="IPR046350">
    <property type="entry name" value="Cystatin_sf"/>
</dbReference>
<evidence type="ECO:0000256" key="3">
    <source>
        <dbReference type="ARBA" id="ARBA00022704"/>
    </source>
</evidence>
<feature type="signal peptide" evidence="4">
    <location>
        <begin position="1"/>
        <end position="15"/>
    </location>
</feature>
<dbReference type="InterPro" id="IPR018073">
    <property type="entry name" value="Prot_inh_cystat_CS"/>
</dbReference>
<accession>A0ABD3TLN7</accession>
<keyword evidence="3" id="KW-0789">Thiol protease inhibitor</keyword>
<feature type="domain" description="Cystatin" evidence="5">
    <location>
        <begin position="17"/>
        <end position="112"/>
    </location>
</feature>
<dbReference type="SUPFAM" id="SSF54403">
    <property type="entry name" value="Cystatin/monellin"/>
    <property type="match status" value="2"/>
</dbReference>
<proteinExistence type="inferred from homology"/>
<dbReference type="PROSITE" id="PS00287">
    <property type="entry name" value="CYSTATIN"/>
    <property type="match status" value="2"/>
</dbReference>
<evidence type="ECO:0000259" key="5">
    <source>
        <dbReference type="SMART" id="SM00043"/>
    </source>
</evidence>
<evidence type="ECO:0000256" key="4">
    <source>
        <dbReference type="SAM" id="SignalP"/>
    </source>
</evidence>
<name>A0ABD3TLN7_SINWO</name>
<sequence length="242" mass="26812">MKLFILAVTAGLVSCQIIPGGVVQQDPNNPMFRKPARVAATYTDNQTTQSLSAQYGPRYQVVAASTQIVAGTLYRMTLKFTNAQQIVTLCDVAVLEQPWLNYIGLSGTPECRTSNVKKQVLGGYQYVNKTSPEVHASASFAVDAINTQSNSFYILIEVISAQQQIVAGINYKLVLSVANTSSCRNYGSLLKCPVNQRKLICDVVVWDQPWRSKRYQLTSFHCKTSSSRRVGFLSKHRSSNIF</sequence>
<dbReference type="Gene3D" id="3.10.450.10">
    <property type="match status" value="2"/>
</dbReference>
<dbReference type="PROSITE" id="PS51257">
    <property type="entry name" value="PROKAR_LIPOPROTEIN"/>
    <property type="match status" value="1"/>
</dbReference>
<dbReference type="InterPro" id="IPR000010">
    <property type="entry name" value="Cystatin_dom"/>
</dbReference>
<evidence type="ECO:0000313" key="7">
    <source>
        <dbReference type="Proteomes" id="UP001634394"/>
    </source>
</evidence>
<evidence type="ECO:0000256" key="2">
    <source>
        <dbReference type="ARBA" id="ARBA00022690"/>
    </source>
</evidence>
<dbReference type="GO" id="GO:0004869">
    <property type="term" value="F:cysteine-type endopeptidase inhibitor activity"/>
    <property type="evidence" value="ECO:0007669"/>
    <property type="project" value="UniProtKB-KW"/>
</dbReference>
<gene>
    <name evidence="6" type="ORF">ACJMK2_022594</name>
</gene>
<evidence type="ECO:0000313" key="6">
    <source>
        <dbReference type="EMBL" id="KAL3837223.1"/>
    </source>
</evidence>
<keyword evidence="7" id="KW-1185">Reference proteome</keyword>
<feature type="domain" description="Cystatin" evidence="5">
    <location>
        <begin position="119"/>
        <end position="223"/>
    </location>
</feature>
<dbReference type="Pfam" id="PF00031">
    <property type="entry name" value="Cystatin"/>
    <property type="match status" value="1"/>
</dbReference>
<comment type="caution">
    <text evidence="6">The sequence shown here is derived from an EMBL/GenBank/DDBJ whole genome shotgun (WGS) entry which is preliminary data.</text>
</comment>
<keyword evidence="2" id="KW-0646">Protease inhibitor</keyword>
<evidence type="ECO:0000256" key="1">
    <source>
        <dbReference type="ARBA" id="ARBA00009403"/>
    </source>
</evidence>
<reference evidence="6 7" key="1">
    <citation type="submission" date="2024-11" db="EMBL/GenBank/DDBJ databases">
        <title>Chromosome-level genome assembly of the freshwater bivalve Anodonta woodiana.</title>
        <authorList>
            <person name="Chen X."/>
        </authorList>
    </citation>
    <scope>NUCLEOTIDE SEQUENCE [LARGE SCALE GENOMIC DNA]</scope>
    <source>
        <strain evidence="6">MN2024</strain>
        <tissue evidence="6">Gills</tissue>
    </source>
</reference>
<keyword evidence="4" id="KW-0732">Signal</keyword>
<dbReference type="PANTHER" id="PTHR46186:SF2">
    <property type="entry name" value="CYSTATIN"/>
    <property type="match status" value="1"/>
</dbReference>
<protein>
    <recommendedName>
        <fullName evidence="5">Cystatin domain-containing protein</fullName>
    </recommendedName>
</protein>